<evidence type="ECO:0000313" key="2">
    <source>
        <dbReference type="Proteomes" id="UP000800235"/>
    </source>
</evidence>
<name>A0A9P4NXY6_9PEZI</name>
<keyword evidence="2" id="KW-1185">Reference proteome</keyword>
<gene>
    <name evidence="1" type="ORF">EJ08DRAFT_647024</name>
</gene>
<organism evidence="1 2">
    <name type="scientific">Tothia fuscella</name>
    <dbReference type="NCBI Taxonomy" id="1048955"/>
    <lineage>
        <taxon>Eukaryota</taxon>
        <taxon>Fungi</taxon>
        <taxon>Dikarya</taxon>
        <taxon>Ascomycota</taxon>
        <taxon>Pezizomycotina</taxon>
        <taxon>Dothideomycetes</taxon>
        <taxon>Pleosporomycetidae</taxon>
        <taxon>Venturiales</taxon>
        <taxon>Cylindrosympodiaceae</taxon>
        <taxon>Tothia</taxon>
    </lineage>
</organism>
<reference evidence="1" key="1">
    <citation type="journal article" date="2020" name="Stud. Mycol.">
        <title>101 Dothideomycetes genomes: a test case for predicting lifestyles and emergence of pathogens.</title>
        <authorList>
            <person name="Haridas S."/>
            <person name="Albert R."/>
            <person name="Binder M."/>
            <person name="Bloem J."/>
            <person name="Labutti K."/>
            <person name="Salamov A."/>
            <person name="Andreopoulos B."/>
            <person name="Baker S."/>
            <person name="Barry K."/>
            <person name="Bills G."/>
            <person name="Bluhm B."/>
            <person name="Cannon C."/>
            <person name="Castanera R."/>
            <person name="Culley D."/>
            <person name="Daum C."/>
            <person name="Ezra D."/>
            <person name="Gonzalez J."/>
            <person name="Henrissat B."/>
            <person name="Kuo A."/>
            <person name="Liang C."/>
            <person name="Lipzen A."/>
            <person name="Lutzoni F."/>
            <person name="Magnuson J."/>
            <person name="Mondo S."/>
            <person name="Nolan M."/>
            <person name="Ohm R."/>
            <person name="Pangilinan J."/>
            <person name="Park H.-J."/>
            <person name="Ramirez L."/>
            <person name="Alfaro M."/>
            <person name="Sun H."/>
            <person name="Tritt A."/>
            <person name="Yoshinaga Y."/>
            <person name="Zwiers L.-H."/>
            <person name="Turgeon B."/>
            <person name="Goodwin S."/>
            <person name="Spatafora J."/>
            <person name="Crous P."/>
            <person name="Grigoriev I."/>
        </authorList>
    </citation>
    <scope>NUCLEOTIDE SEQUENCE</scope>
    <source>
        <strain evidence="1">CBS 130266</strain>
    </source>
</reference>
<evidence type="ECO:0000313" key="1">
    <source>
        <dbReference type="EMBL" id="KAF2433710.1"/>
    </source>
</evidence>
<protein>
    <submittedName>
        <fullName evidence="1">Uncharacterized protein</fullName>
    </submittedName>
</protein>
<sequence length="364" mass="41685">MQPKLNIESGQIYHDTTVSAPRISIYKWLHQSKGSDKAFKRSTPSRDGTRSLLDMATRIIIRNRDALNEENLGCVPWSIARSVWVMLWKNELVSLSIWMLFAKLYYCGMIREAEAKKQFHMQRSERIPDELVTRSIDYLKGKHLDFVTVLELRYVIAPRVFWVGLCQIPTLRVLAINEGHGNENTGFGTEVVKAWSRQAEEADGFLNLKALVLRDLELGWLTLLDRIRLLRWVCFRTEGLGCSVPYNWVLEEQGVGPRTMKELILHPLVQQYGHSPAKAFAPSRGEVDRLMEPTLSLKCGQETSSMDMDCWIRRVGEYVPHELKRKAEDDGSVVGGEKGRKVQIRNRKQKGMDDSLADFGFGFA</sequence>
<accession>A0A9P4NXY6</accession>
<dbReference type="OrthoDB" id="5273928at2759"/>
<comment type="caution">
    <text evidence="1">The sequence shown here is derived from an EMBL/GenBank/DDBJ whole genome shotgun (WGS) entry which is preliminary data.</text>
</comment>
<proteinExistence type="predicted"/>
<dbReference type="EMBL" id="MU007019">
    <property type="protein sequence ID" value="KAF2433710.1"/>
    <property type="molecule type" value="Genomic_DNA"/>
</dbReference>
<dbReference type="Proteomes" id="UP000800235">
    <property type="component" value="Unassembled WGS sequence"/>
</dbReference>
<dbReference type="AlphaFoldDB" id="A0A9P4NXY6"/>